<dbReference type="AlphaFoldDB" id="A0A2H5XDT2"/>
<evidence type="ECO:0000256" key="2">
    <source>
        <dbReference type="ARBA" id="ARBA00004734"/>
    </source>
</evidence>
<evidence type="ECO:0000256" key="4">
    <source>
        <dbReference type="ARBA" id="ARBA00012339"/>
    </source>
</evidence>
<dbReference type="Gene3D" id="1.20.200.10">
    <property type="entry name" value="Fumarase/aspartase (Central domain)"/>
    <property type="match status" value="1"/>
</dbReference>
<dbReference type="GO" id="GO:0005829">
    <property type="term" value="C:cytosol"/>
    <property type="evidence" value="ECO:0007669"/>
    <property type="project" value="TreeGrafter"/>
</dbReference>
<dbReference type="GO" id="GO:0004018">
    <property type="term" value="F:N6-(1,2-dicarboxyethyl)AMP AMP-lyase (fumarate-forming) activity"/>
    <property type="evidence" value="ECO:0007669"/>
    <property type="project" value="UniProtKB-UniRule"/>
</dbReference>
<evidence type="ECO:0000256" key="11">
    <source>
        <dbReference type="NCBIfam" id="TIGR00928"/>
    </source>
</evidence>
<dbReference type="FunFam" id="1.20.200.10:FF:000008">
    <property type="entry name" value="Adenylosuccinate lyase"/>
    <property type="match status" value="1"/>
</dbReference>
<sequence>MRMGSAVWERYSYPEMRQLWSLESKFQAWMEVELAICDAWAELGVIPKDAAQKIRERASFTVERVLELEREYEHDLIAFVRAMTEHMGDEARYVHMGVTSYDVEDTALGLLLKRACEMLERDLDDAMDAVRNRAVEHKHTLMMGRTHGVHAEPITFGLKLLVWLSELERHRERLRAVKERVAAGKISGAVGTYATVDPLVEEIVLRRLGLNRPQVSTQILQRDRHAEYLCVLALIAASIEQFATEIRNLQRTEIAEVEEPFRTGQRGSSAMPHKRNPIRSERLCGLARLVRGMVIPALENIATWHERDLTNSSVERVILPEASILTDYMLRQFAAIVRGLVVKPENMRRNLEETQGVVFSQRVQLALREKGWSADEAYKVVQQCAFEALQQRRPLQQVLRERPEIRRTLSDAELDALFDYSYFVRHVDTIFQRFGL</sequence>
<dbReference type="SMART" id="SM00998">
    <property type="entry name" value="ADSL_C"/>
    <property type="match status" value="1"/>
</dbReference>
<evidence type="ECO:0000256" key="3">
    <source>
        <dbReference type="ARBA" id="ARBA00008273"/>
    </source>
</evidence>
<comment type="caution">
    <text evidence="14">The sequence shown here is derived from an EMBL/GenBank/DDBJ whole genome shotgun (WGS) entry which is preliminary data.</text>
</comment>
<reference evidence="15" key="1">
    <citation type="submission" date="2017-09" db="EMBL/GenBank/DDBJ databases">
        <title>Metaegenomics of thermophilic ammonia-oxidizing enrichment culture.</title>
        <authorList>
            <person name="Kato S."/>
            <person name="Suzuki K."/>
        </authorList>
    </citation>
    <scope>NUCLEOTIDE SEQUENCE [LARGE SCALE GENOMIC DNA]</scope>
</reference>
<dbReference type="InterPro" id="IPR004769">
    <property type="entry name" value="Pur_lyase"/>
</dbReference>
<organism evidence="14 15">
    <name type="scientific">Candidatus Fervidibacter japonicus</name>
    <dbReference type="NCBI Taxonomy" id="2035412"/>
    <lineage>
        <taxon>Bacteria</taxon>
        <taxon>Candidatus Fervidibacterota</taxon>
        <taxon>Candidatus Fervidibacter</taxon>
    </lineage>
</organism>
<dbReference type="GO" id="GO:0070626">
    <property type="term" value="F:(S)-2-(5-amino-1-(5-phospho-D-ribosyl)imidazole-4-carboxamido) succinate lyase (fumarate-forming) activity"/>
    <property type="evidence" value="ECO:0007669"/>
    <property type="project" value="TreeGrafter"/>
</dbReference>
<dbReference type="NCBIfam" id="TIGR00928">
    <property type="entry name" value="purB"/>
    <property type="match status" value="1"/>
</dbReference>
<dbReference type="GO" id="GO:0044208">
    <property type="term" value="P:'de novo' AMP biosynthetic process"/>
    <property type="evidence" value="ECO:0007669"/>
    <property type="project" value="UniProtKB-UniPathway"/>
</dbReference>
<dbReference type="Gene3D" id="1.10.40.30">
    <property type="entry name" value="Fumarase/aspartase (C-terminal domain)"/>
    <property type="match status" value="1"/>
</dbReference>
<evidence type="ECO:0000256" key="8">
    <source>
        <dbReference type="ARBA" id="ARBA00024477"/>
    </source>
</evidence>
<evidence type="ECO:0000256" key="12">
    <source>
        <dbReference type="RuleBase" id="RU361172"/>
    </source>
</evidence>
<evidence type="ECO:0000256" key="5">
    <source>
        <dbReference type="ARBA" id="ARBA00017058"/>
    </source>
</evidence>
<evidence type="ECO:0000256" key="9">
    <source>
        <dbReference type="ARBA" id="ARBA00030717"/>
    </source>
</evidence>
<feature type="domain" description="Adenylosuccinate lyase C-terminal" evidence="13">
    <location>
        <begin position="355"/>
        <end position="435"/>
    </location>
</feature>
<evidence type="ECO:0000256" key="7">
    <source>
        <dbReference type="ARBA" id="ARBA00023239"/>
    </source>
</evidence>
<evidence type="ECO:0000313" key="15">
    <source>
        <dbReference type="Proteomes" id="UP000236173"/>
    </source>
</evidence>
<comment type="similarity">
    <text evidence="3 12">Belongs to the lyase 1 family. Adenylosuccinate lyase subfamily.</text>
</comment>
<dbReference type="InterPro" id="IPR022761">
    <property type="entry name" value="Fumarate_lyase_N"/>
</dbReference>
<dbReference type="InterPro" id="IPR019468">
    <property type="entry name" value="AdenyloSucc_lyase_C"/>
</dbReference>
<comment type="catalytic activity">
    <reaction evidence="10">
        <text>N(6)-(1,2-dicarboxyethyl)-AMP = fumarate + AMP</text>
        <dbReference type="Rhea" id="RHEA:16853"/>
        <dbReference type="ChEBI" id="CHEBI:29806"/>
        <dbReference type="ChEBI" id="CHEBI:57567"/>
        <dbReference type="ChEBI" id="CHEBI:456215"/>
        <dbReference type="EC" id="4.3.2.2"/>
    </reaction>
    <physiologicalReaction direction="left-to-right" evidence="10">
        <dbReference type="Rhea" id="RHEA:16854"/>
    </physiologicalReaction>
</comment>
<dbReference type="Proteomes" id="UP000236173">
    <property type="component" value="Unassembled WGS sequence"/>
</dbReference>
<evidence type="ECO:0000313" key="14">
    <source>
        <dbReference type="EMBL" id="GBC99351.1"/>
    </source>
</evidence>
<gene>
    <name evidence="14" type="primary">purB</name>
    <name evidence="14" type="ORF">HRbin17_01873</name>
</gene>
<evidence type="ECO:0000259" key="13">
    <source>
        <dbReference type="SMART" id="SM00998"/>
    </source>
</evidence>
<keyword evidence="6 12" id="KW-0658">Purine biosynthesis</keyword>
<dbReference type="FunFam" id="1.10.40.30:FF:000007">
    <property type="entry name" value="Adenylosuccinate lyase"/>
    <property type="match status" value="1"/>
</dbReference>
<accession>A0A2H5XDT2</accession>
<dbReference type="PRINTS" id="PR00145">
    <property type="entry name" value="ARGSUCLYASE"/>
</dbReference>
<dbReference type="InterPro" id="IPR008948">
    <property type="entry name" value="L-Aspartase-like"/>
</dbReference>
<dbReference type="CDD" id="cd01360">
    <property type="entry name" value="Adenylsuccinate_lyase_1"/>
    <property type="match status" value="1"/>
</dbReference>
<dbReference type="InterPro" id="IPR000362">
    <property type="entry name" value="Fumarate_lyase_fam"/>
</dbReference>
<comment type="pathway">
    <text evidence="1 12">Purine metabolism; IMP biosynthesis via de novo pathway; 5-amino-1-(5-phospho-D-ribosyl)imidazole-4-carboxamide from 5-amino-1-(5-phospho-D-ribosyl)imidazole-4-carboxylate: step 2/2.</text>
</comment>
<dbReference type="GO" id="GO:0006189">
    <property type="term" value="P:'de novo' IMP biosynthetic process"/>
    <property type="evidence" value="ECO:0007669"/>
    <property type="project" value="UniProtKB-UniPathway"/>
</dbReference>
<dbReference type="EMBL" id="BEHT01000025">
    <property type="protein sequence ID" value="GBC99351.1"/>
    <property type="molecule type" value="Genomic_DNA"/>
</dbReference>
<dbReference type="Pfam" id="PF00206">
    <property type="entry name" value="Lyase_1"/>
    <property type="match status" value="1"/>
</dbReference>
<evidence type="ECO:0000256" key="6">
    <source>
        <dbReference type="ARBA" id="ARBA00022755"/>
    </source>
</evidence>
<evidence type="ECO:0000256" key="10">
    <source>
        <dbReference type="ARBA" id="ARBA00049115"/>
    </source>
</evidence>
<dbReference type="PANTHER" id="PTHR43172">
    <property type="entry name" value="ADENYLOSUCCINATE LYASE"/>
    <property type="match status" value="1"/>
</dbReference>
<dbReference type="PANTHER" id="PTHR43172:SF1">
    <property type="entry name" value="ADENYLOSUCCINATE LYASE"/>
    <property type="match status" value="1"/>
</dbReference>
<dbReference type="InterPro" id="IPR020557">
    <property type="entry name" value="Fumarate_lyase_CS"/>
</dbReference>
<dbReference type="PRINTS" id="PR00149">
    <property type="entry name" value="FUMRATELYASE"/>
</dbReference>
<comment type="catalytic activity">
    <reaction evidence="8">
        <text>(2S)-2-[5-amino-1-(5-phospho-beta-D-ribosyl)imidazole-4-carboxamido]succinate = 5-amino-1-(5-phospho-beta-D-ribosyl)imidazole-4-carboxamide + fumarate</text>
        <dbReference type="Rhea" id="RHEA:23920"/>
        <dbReference type="ChEBI" id="CHEBI:29806"/>
        <dbReference type="ChEBI" id="CHEBI:58443"/>
        <dbReference type="ChEBI" id="CHEBI:58475"/>
        <dbReference type="EC" id="4.3.2.2"/>
    </reaction>
    <physiologicalReaction direction="left-to-right" evidence="8">
        <dbReference type="Rhea" id="RHEA:23921"/>
    </physiologicalReaction>
</comment>
<name>A0A2H5XDT2_9BACT</name>
<comment type="pathway">
    <text evidence="2 12">Purine metabolism; AMP biosynthesis via de novo pathway; AMP from IMP: step 2/2.</text>
</comment>
<evidence type="ECO:0000256" key="1">
    <source>
        <dbReference type="ARBA" id="ARBA00004706"/>
    </source>
</evidence>
<protein>
    <recommendedName>
        <fullName evidence="5 11">Adenylosuccinate lyase</fullName>
        <shortName evidence="12">ASL</shortName>
        <ecNumber evidence="4 11">4.3.2.2</ecNumber>
    </recommendedName>
    <alternativeName>
        <fullName evidence="9 12">Adenylosuccinase</fullName>
    </alternativeName>
</protein>
<dbReference type="UniPathway" id="UPA00074">
    <property type="reaction ID" value="UER00132"/>
</dbReference>
<dbReference type="EC" id="4.3.2.2" evidence="4 11"/>
<keyword evidence="7 12" id="KW-0456">Lyase</keyword>
<dbReference type="Pfam" id="PF10397">
    <property type="entry name" value="ADSL_C"/>
    <property type="match status" value="1"/>
</dbReference>
<dbReference type="Gene3D" id="1.10.275.10">
    <property type="entry name" value="Fumarase/aspartase (N-terminal domain)"/>
    <property type="match status" value="1"/>
</dbReference>
<proteinExistence type="inferred from homology"/>
<dbReference type="PROSITE" id="PS00163">
    <property type="entry name" value="FUMARATE_LYASES"/>
    <property type="match status" value="1"/>
</dbReference>
<dbReference type="InterPro" id="IPR024083">
    <property type="entry name" value="Fumarase/histidase_N"/>
</dbReference>
<dbReference type="UniPathway" id="UPA00075">
    <property type="reaction ID" value="UER00336"/>
</dbReference>
<dbReference type="SUPFAM" id="SSF48557">
    <property type="entry name" value="L-aspartase-like"/>
    <property type="match status" value="1"/>
</dbReference>